<dbReference type="Gene3D" id="2.10.25.10">
    <property type="entry name" value="Laminin"/>
    <property type="match status" value="5"/>
</dbReference>
<protein>
    <submittedName>
        <fullName evidence="18">Laminin subunit alpha 4</fullName>
    </submittedName>
</protein>
<dbReference type="InterPro" id="IPR002049">
    <property type="entry name" value="LE_dom"/>
</dbReference>
<reference evidence="18" key="2">
    <citation type="submission" date="2025-09" db="UniProtKB">
        <authorList>
            <consortium name="Ensembl"/>
        </authorList>
    </citation>
    <scope>IDENTIFICATION</scope>
</reference>
<dbReference type="GeneTree" id="ENSGT00940000159970"/>
<dbReference type="InterPro" id="IPR056863">
    <property type="entry name" value="LMN_ATRN_NET-like_EGF"/>
</dbReference>
<dbReference type="GO" id="GO:0030334">
    <property type="term" value="P:regulation of cell migration"/>
    <property type="evidence" value="ECO:0007669"/>
    <property type="project" value="InterPro"/>
</dbReference>
<dbReference type="Pfam" id="PF06008">
    <property type="entry name" value="Laminin_I"/>
    <property type="match status" value="1"/>
</dbReference>
<dbReference type="GO" id="GO:0005576">
    <property type="term" value="C:extracellular region"/>
    <property type="evidence" value="ECO:0007669"/>
    <property type="project" value="UniProtKB-ARBA"/>
</dbReference>
<evidence type="ECO:0000256" key="3">
    <source>
        <dbReference type="ARBA" id="ARBA00022530"/>
    </source>
</evidence>
<feature type="chain" id="PRO_5034249758" evidence="15">
    <location>
        <begin position="26"/>
        <end position="1925"/>
    </location>
</feature>
<feature type="disulfide bond" evidence="12">
    <location>
        <begin position="102"/>
        <end position="111"/>
    </location>
</feature>
<evidence type="ECO:0000256" key="6">
    <source>
        <dbReference type="ARBA" id="ARBA00022869"/>
    </source>
</evidence>
<evidence type="ECO:0000256" key="2">
    <source>
        <dbReference type="ARBA" id="ARBA00022525"/>
    </source>
</evidence>
<dbReference type="CDD" id="cd00055">
    <property type="entry name" value="EGF_Lam"/>
    <property type="match status" value="5"/>
</dbReference>
<dbReference type="SUPFAM" id="SSF49899">
    <property type="entry name" value="Concanavalin A-like lectins/glucanases"/>
    <property type="match status" value="5"/>
</dbReference>
<evidence type="ECO:0000256" key="14">
    <source>
        <dbReference type="SAM" id="MobiDB-lite"/>
    </source>
</evidence>
<dbReference type="InterPro" id="IPR001791">
    <property type="entry name" value="Laminin_G"/>
</dbReference>
<keyword evidence="6" id="KW-0084">Basement membrane</keyword>
<evidence type="ECO:0000256" key="7">
    <source>
        <dbReference type="ARBA" id="ARBA00022889"/>
    </source>
</evidence>
<reference evidence="18" key="1">
    <citation type="submission" date="2025-08" db="UniProtKB">
        <authorList>
            <consortium name="Ensembl"/>
        </authorList>
    </citation>
    <scope>IDENTIFICATION</scope>
</reference>
<sequence>MPGVVRWQCLYVLMPVWLCLYPCRASFEGSAMELEGSSSSNPSRLESSIIDIRQSVIPARLVPLAQRCQLGFFYSISGECLPCKCNGNSQKCLDGSGSCVECLRNTTGKHCDSCPPGFMDDVINGVLRNCLACPCPLPTSSNNFALSCGIKRGSVRCLCKENYAGPKCERCAPGYFGNPLLIGSTCKKCDCSGNSDPNLIFEDCNELTGQCNNCLRNTTGFNCERCADWYFGDARVATNCKECLCSRCGAKTCHSVTGQCHCKPGVTGARCDRCQAGYYGYDSCLGCQKCECSVASLDNNCDPVTQQCKCSPGTGGLKCERCKSGYWNYRTSGCLKCNCGGGPCNNRTGECLLEDPESTAVSGCSFDCDKCIWDMIDDLQQASSLFNETKAMIASISTGVAAERYLNNTYALVSVYKTDLEKKISDTVRTDLAIDNVKTEVELVQAEVNTIAEKGNLAEIKGLQTHKETIETAKRAKLIAKEISDIEAGIQEVIFKLEHYESLQEDVSTFDRVKNLRSAELMLEDIAKLSFDLQRSLIEEEAGKAKELLSEVLEDWQTKQNDTETLYPDIIDSLAEHNKKLKDLQEAIKEARKNVMQTTDANTENTGKLQTYNIHVENVNEGAESANGTLTEGRLILDNANIFISDIGDMIMNMSGHHAEIDGANKGLQERLGNLSHDVEDIVLQAINHAFKLQREADGLSSNLKNIDTNGLVEKAVNASSVHERILNSVEDANETAVMALNVAERVNDAVDGIDNQINYHKVGSDRLLGEATELLRTSEINNRLSLPEAKQRVDDALIAKKDLSEKLANMVKQLKMMDDETTRKRLEKAKTMADKAGNITDNVSKVTEPMLEYASTWARNLNNSDYDNAAYDIVINSARDTVKNLTQVVPLLLNKLRAVEYKWPSSNISSTNNISSSIHRIRELIAQTRSVASKVQVSMRFGGKSAVDVDFKTSLSDLKAYSSFSLYINPGNYKDQPQDRFIMYLGNKNGKSDYMGLAIKNNNLVYVYNLGSGDIEIPLDSKPVSTWPSYFSLIRIERLGRHGKVLLTVPSARSTSEEKFIKKGEAPGSDSLLDLDPENTLLLVGGAPEQFKLPASLNLPGFVGCLELASLNNDVISLYNFKNIYNINTVTAPPCVRNKLAFTQSRAASYFLDGTGYAVVRNIERRGRYTQVTRFDIEVRTPADNALIFLMTNGTKFFSLEIQDGFLRLLYDFGFNQGPMVLEDSMKKFQINDAKYHEISVIYHNYKKMILLVDRRHVKSVDNDRTLIPFNDIYIGGAPTHIMHSMRSHLAADISYKGCMKGFQFQKKDFNLLDEPETIGISYGCPEDSMTSRRAYFNGQSFIASSQKLAPFDAFEGGFSFRTLQPNGLLLYHTEGEDVFSIFIDKGAVVLNVRDVKVQSKNKKYNDGHSHFLVATISPTRYQLLVDESDMNFIDKEKTAVKPPVARKIYFGGYPNEISRANLTGCISNAYFTRVDRDVEVEDFQKYTEKVQMSLFGCPVESPPVELLYKRGKNSSKSKDKQKKRIKTEKETQPLANMESKVMKEELDPHEVSQCSLSSIPSAKTGAHFYGGAANSRQEFSQIPRAFRQRSERSQVSISMKTNSTDGMIFYVADKEEDNFMTLFLAQGQLVFMLNVGQQKLRISSQEKYNDGTWHDVICIRERNKGRLIINGLRVFENSVSLMDSNWMVDAPLYIGGVAPGKAIKNVQINSVYSFNGCLGDLNLNGRVVTSPIQTYGVTPCFEGSMESGTYFSSEGGYVILDQSFETGVKFEMVFEVRPRTHSGILIHIQNGNQDYINMHLKEGKVIVKVKQSNNRFSTNVIPKQSLCDGQWHRIAVIRDSNVVQLDVDSEINHIIGPISSKLLSLREPVFVGGVPDSLLPASLTTRNSYIGCLRNFIIDHQPVSFNKASLVSGAVSINTCPAA</sequence>
<feature type="domain" description="Laminin G" evidence="16">
    <location>
        <begin position="1333"/>
        <end position="1499"/>
    </location>
</feature>
<feature type="domain" description="Laminin G" evidence="16">
    <location>
        <begin position="1148"/>
        <end position="1326"/>
    </location>
</feature>
<dbReference type="Pfam" id="PF00053">
    <property type="entry name" value="EGF_laminin"/>
    <property type="match status" value="4"/>
</dbReference>
<dbReference type="Pfam" id="PF24973">
    <property type="entry name" value="EGF_LMN_ATRN"/>
    <property type="match status" value="1"/>
</dbReference>
<dbReference type="SMART" id="SM00282">
    <property type="entry name" value="LamG"/>
    <property type="match status" value="5"/>
</dbReference>
<keyword evidence="3" id="KW-0272">Extracellular matrix</keyword>
<feature type="domain" description="Laminin EGF-like" evidence="17">
    <location>
        <begin position="133"/>
        <end position="188"/>
    </location>
</feature>
<dbReference type="GO" id="GO:0030155">
    <property type="term" value="P:regulation of cell adhesion"/>
    <property type="evidence" value="ECO:0007669"/>
    <property type="project" value="InterPro"/>
</dbReference>
<keyword evidence="4 15" id="KW-0732">Signal</keyword>
<dbReference type="GO" id="GO:0005102">
    <property type="term" value="F:signaling receptor binding"/>
    <property type="evidence" value="ECO:0007669"/>
    <property type="project" value="InterPro"/>
</dbReference>
<dbReference type="InterPro" id="IPR013320">
    <property type="entry name" value="ConA-like_dom_sf"/>
</dbReference>
<evidence type="ECO:0000259" key="16">
    <source>
        <dbReference type="PROSITE" id="PS50025"/>
    </source>
</evidence>
<evidence type="ECO:0000256" key="9">
    <source>
        <dbReference type="ARBA" id="ARBA00023157"/>
    </source>
</evidence>
<dbReference type="OrthoDB" id="5836593at2759"/>
<dbReference type="FunFam" id="2.10.25.10:FF:000051">
    <property type="entry name" value="Laminin subunit alpha 4"/>
    <property type="match status" value="1"/>
</dbReference>
<evidence type="ECO:0000256" key="11">
    <source>
        <dbReference type="ARBA" id="ARBA00023292"/>
    </source>
</evidence>
<feature type="disulfide bond" evidence="12">
    <location>
        <begin position="310"/>
        <end position="319"/>
    </location>
</feature>
<keyword evidence="2" id="KW-0964">Secreted</keyword>
<feature type="domain" description="Laminin EGF-like" evidence="17">
    <location>
        <begin position="243"/>
        <end position="289"/>
    </location>
</feature>
<dbReference type="GO" id="GO:0045995">
    <property type="term" value="P:regulation of embryonic development"/>
    <property type="evidence" value="ECO:0007669"/>
    <property type="project" value="InterPro"/>
</dbReference>
<evidence type="ECO:0000256" key="15">
    <source>
        <dbReference type="SAM" id="SignalP"/>
    </source>
</evidence>
<evidence type="ECO:0000259" key="17">
    <source>
        <dbReference type="PROSITE" id="PS50027"/>
    </source>
</evidence>
<dbReference type="GO" id="GO:0048699">
    <property type="term" value="P:generation of neurons"/>
    <property type="evidence" value="ECO:0007669"/>
    <property type="project" value="UniProtKB-ARBA"/>
</dbReference>
<feature type="compositionally biased region" description="Basic residues" evidence="14">
    <location>
        <begin position="1511"/>
        <end position="1528"/>
    </location>
</feature>
<dbReference type="FunFam" id="2.60.120.200:FF:000058">
    <property type="entry name" value="Laminin subunit alpha 4"/>
    <property type="match status" value="1"/>
</dbReference>
<comment type="subcellular location">
    <subcellularLocation>
        <location evidence="1">Secreted</location>
        <location evidence="1">Extracellular space</location>
        <location evidence="1">Extracellular matrix</location>
        <location evidence="1">Basement membrane</location>
    </subcellularLocation>
</comment>
<dbReference type="FunFam" id="2.60.120.200:FF:000053">
    <property type="entry name" value="Laminin subunit alpha 4"/>
    <property type="match status" value="1"/>
</dbReference>
<feature type="disulfide bond" evidence="12">
    <location>
        <begin position="262"/>
        <end position="271"/>
    </location>
</feature>
<name>A0A8C5PUL9_9ANUR</name>
<keyword evidence="5" id="KW-0677">Repeat</keyword>
<dbReference type="FunFam" id="2.10.25.10:FF:000188">
    <property type="entry name" value="Laminin subunit gamma 2"/>
    <property type="match status" value="1"/>
</dbReference>
<proteinExistence type="predicted"/>
<evidence type="ECO:0000313" key="18">
    <source>
        <dbReference type="Ensembl" id="ENSLLEP00000027742.1"/>
    </source>
</evidence>
<dbReference type="PANTHER" id="PTHR15036:SF47">
    <property type="entry name" value="LAMININ SUBUNIT ALPHA-4"/>
    <property type="match status" value="1"/>
</dbReference>
<dbReference type="SUPFAM" id="SSF57196">
    <property type="entry name" value="EGF/Laminin"/>
    <property type="match status" value="5"/>
</dbReference>
<feature type="domain" description="Laminin G" evidence="16">
    <location>
        <begin position="1749"/>
        <end position="1922"/>
    </location>
</feature>
<dbReference type="Proteomes" id="UP000694569">
    <property type="component" value="Unplaced"/>
</dbReference>
<dbReference type="FunFam" id="2.10.25.10:FF:000082">
    <property type="entry name" value="Laminin subunit alpha 1"/>
    <property type="match status" value="1"/>
</dbReference>
<keyword evidence="10" id="KW-0325">Glycoprotein</keyword>
<evidence type="ECO:0000256" key="13">
    <source>
        <dbReference type="SAM" id="Coils"/>
    </source>
</evidence>
<keyword evidence="19" id="KW-1185">Reference proteome</keyword>
<keyword evidence="9 12" id="KW-1015">Disulfide bond</keyword>
<feature type="signal peptide" evidence="15">
    <location>
        <begin position="1"/>
        <end position="25"/>
    </location>
</feature>
<dbReference type="CDD" id="cd00110">
    <property type="entry name" value="LamG"/>
    <property type="match status" value="5"/>
</dbReference>
<dbReference type="Pfam" id="PF06009">
    <property type="entry name" value="Laminin_II"/>
    <property type="match status" value="1"/>
</dbReference>
<evidence type="ECO:0000256" key="5">
    <source>
        <dbReference type="ARBA" id="ARBA00022737"/>
    </source>
</evidence>
<evidence type="ECO:0000313" key="19">
    <source>
        <dbReference type="Proteomes" id="UP000694569"/>
    </source>
</evidence>
<keyword evidence="7" id="KW-0130">Cell adhesion</keyword>
<comment type="caution">
    <text evidence="12">Lacks conserved residue(s) required for the propagation of feature annotation.</text>
</comment>
<dbReference type="InterPro" id="IPR000742">
    <property type="entry name" value="EGF"/>
</dbReference>
<dbReference type="PRINTS" id="PR00011">
    <property type="entry name" value="EGFLAMININ"/>
</dbReference>
<dbReference type="Gene3D" id="2.60.120.200">
    <property type="match status" value="5"/>
</dbReference>
<dbReference type="InterPro" id="IPR050372">
    <property type="entry name" value="Neurexin-related_CASP"/>
</dbReference>
<dbReference type="SMART" id="SM00180">
    <property type="entry name" value="EGF_Lam"/>
    <property type="match status" value="5"/>
</dbReference>
<dbReference type="InterPro" id="IPR010307">
    <property type="entry name" value="Laminin_dom_II"/>
</dbReference>
<dbReference type="PROSITE" id="PS50027">
    <property type="entry name" value="EGF_LAM_2"/>
    <property type="match status" value="5"/>
</dbReference>
<dbReference type="FunFam" id="2.10.25.10:FF:000033">
    <property type="entry name" value="Laminin subunit alpha 2"/>
    <property type="match status" value="1"/>
</dbReference>
<accession>A0A8C5PUL9</accession>
<evidence type="ECO:0000256" key="10">
    <source>
        <dbReference type="ARBA" id="ARBA00023180"/>
    </source>
</evidence>
<dbReference type="PROSITE" id="PS01248">
    <property type="entry name" value="EGF_LAM_1"/>
    <property type="match status" value="2"/>
</dbReference>
<feature type="domain" description="Laminin EGF-like" evidence="17">
    <location>
        <begin position="290"/>
        <end position="336"/>
    </location>
</feature>
<feature type="disulfide bond" evidence="12">
    <location>
        <begin position="159"/>
        <end position="168"/>
    </location>
</feature>
<dbReference type="SMART" id="SM00181">
    <property type="entry name" value="EGF"/>
    <property type="match status" value="4"/>
</dbReference>
<dbReference type="InterPro" id="IPR009254">
    <property type="entry name" value="Laminin_aI"/>
</dbReference>
<evidence type="ECO:0000256" key="12">
    <source>
        <dbReference type="PROSITE-ProRule" id="PRU00460"/>
    </source>
</evidence>
<evidence type="ECO:0000256" key="4">
    <source>
        <dbReference type="ARBA" id="ARBA00022729"/>
    </source>
</evidence>
<keyword evidence="11 12" id="KW-0424">Laminin EGF-like domain</keyword>
<feature type="coiled-coil region" evidence="13">
    <location>
        <begin position="574"/>
        <end position="601"/>
    </location>
</feature>
<evidence type="ECO:0000256" key="1">
    <source>
        <dbReference type="ARBA" id="ARBA00004302"/>
    </source>
</evidence>
<dbReference type="GO" id="GO:0007155">
    <property type="term" value="P:cell adhesion"/>
    <property type="evidence" value="ECO:0007669"/>
    <property type="project" value="UniProtKB-KW"/>
</dbReference>
<dbReference type="Pfam" id="PF02210">
    <property type="entry name" value="Laminin_G_2"/>
    <property type="match status" value="5"/>
</dbReference>
<feature type="region of interest" description="Disordered" evidence="14">
    <location>
        <begin position="1511"/>
        <end position="1539"/>
    </location>
</feature>
<feature type="domain" description="Laminin EGF-like" evidence="17">
    <location>
        <begin position="189"/>
        <end position="242"/>
    </location>
</feature>
<organism evidence="18 19">
    <name type="scientific">Leptobrachium leishanense</name>
    <name type="common">Leishan spiny toad</name>
    <dbReference type="NCBI Taxonomy" id="445787"/>
    <lineage>
        <taxon>Eukaryota</taxon>
        <taxon>Metazoa</taxon>
        <taxon>Chordata</taxon>
        <taxon>Craniata</taxon>
        <taxon>Vertebrata</taxon>
        <taxon>Euteleostomi</taxon>
        <taxon>Amphibia</taxon>
        <taxon>Batrachia</taxon>
        <taxon>Anura</taxon>
        <taxon>Pelobatoidea</taxon>
        <taxon>Megophryidae</taxon>
        <taxon>Leptobrachium</taxon>
    </lineage>
</organism>
<dbReference type="GO" id="GO:0043256">
    <property type="term" value="C:laminin complex"/>
    <property type="evidence" value="ECO:0007669"/>
    <property type="project" value="UniProtKB-ARBA"/>
</dbReference>
<feature type="disulfide bond" evidence="12">
    <location>
        <begin position="214"/>
        <end position="223"/>
    </location>
</feature>
<feature type="domain" description="Laminin EGF-like" evidence="17">
    <location>
        <begin position="83"/>
        <end position="132"/>
    </location>
</feature>
<dbReference type="PANTHER" id="PTHR15036">
    <property type="entry name" value="PIKACHURIN-LIKE PROTEIN"/>
    <property type="match status" value="1"/>
</dbReference>
<dbReference type="PROSITE" id="PS50025">
    <property type="entry name" value="LAM_G_DOMAIN"/>
    <property type="match status" value="5"/>
</dbReference>
<evidence type="ECO:0000256" key="8">
    <source>
        <dbReference type="ARBA" id="ARBA00023054"/>
    </source>
</evidence>
<keyword evidence="8 13" id="KW-0175">Coiled coil</keyword>
<feature type="domain" description="Laminin G" evidence="16">
    <location>
        <begin position="1568"/>
        <end position="1742"/>
    </location>
</feature>
<dbReference type="Ensembl" id="ENSLLET00000028827.1">
    <property type="protein sequence ID" value="ENSLLEP00000027742.1"/>
    <property type="gene ID" value="ENSLLEG00000017595.1"/>
</dbReference>
<feature type="domain" description="Laminin G" evidence="16">
    <location>
        <begin position="939"/>
        <end position="1136"/>
    </location>
</feature>
<feature type="coiled-coil region" evidence="13">
    <location>
        <begin position="787"/>
        <end position="821"/>
    </location>
</feature>
<gene>
    <name evidence="18" type="primary">LAMA4</name>
</gene>
<feature type="disulfide bond" evidence="12">
    <location>
        <begin position="226"/>
        <end position="240"/>
    </location>
</feature>